<organism evidence="8 9">
    <name type="scientific">Quercus suber</name>
    <name type="common">Cork oak</name>
    <dbReference type="NCBI Taxonomy" id="58331"/>
    <lineage>
        <taxon>Eukaryota</taxon>
        <taxon>Viridiplantae</taxon>
        <taxon>Streptophyta</taxon>
        <taxon>Embryophyta</taxon>
        <taxon>Tracheophyta</taxon>
        <taxon>Spermatophyta</taxon>
        <taxon>Magnoliopsida</taxon>
        <taxon>eudicotyledons</taxon>
        <taxon>Gunneridae</taxon>
        <taxon>Pentapetalae</taxon>
        <taxon>rosids</taxon>
        <taxon>fabids</taxon>
        <taxon>Fagales</taxon>
        <taxon>Fagaceae</taxon>
        <taxon>Quercus</taxon>
    </lineage>
</organism>
<keyword evidence="4" id="KW-0636">Prenylation</keyword>
<dbReference type="AlphaFoldDB" id="A0AAW0JBI6"/>
<sequence length="297" mass="31470">MANKPPEDQGADTLKYQTWVLRVSIHCEGCKKKVKKVLQSIEGVYETTVDSQQHKVIVTGNVEADTLIKKLLRSGKHAELWPEKKEKKSGKSKNNKDQKNIEEDGDGEQKNTDGSNGGIGKDTDGGDMDKEDEESEEVGGESVGGNNGGGGGGGGGGKKKKKKKKKGQNGNSLNADGGGGSGSGGGGENFGDVLPGGGSPMSPHDMASPMAAMNLSPPHQHMYPYPPMNYPPQVPYGMSYNMAYPSASNASYYVPPMHANRYSHHGIYGPPPPPPPLPSDPIYTHSDDDDESACSIM</sequence>
<feature type="compositionally biased region" description="Acidic residues" evidence="6">
    <location>
        <begin position="129"/>
        <end position="139"/>
    </location>
</feature>
<keyword evidence="1" id="KW-0488">Methylation</keyword>
<keyword evidence="2" id="KW-0479">Metal-binding</keyword>
<feature type="region of interest" description="Disordered" evidence="6">
    <location>
        <begin position="264"/>
        <end position="297"/>
    </location>
</feature>
<dbReference type="PANTHER" id="PTHR45868">
    <property type="entry name" value="HEAVY METAL-ASSOCIATED ISOPRENYLATED PLANT PROTEIN 33-RELATED"/>
    <property type="match status" value="1"/>
</dbReference>
<accession>A0AAW0JBI6</accession>
<feature type="compositionally biased region" description="Gly residues" evidence="6">
    <location>
        <begin position="176"/>
        <end position="199"/>
    </location>
</feature>
<comment type="similarity">
    <text evidence="5">Belongs to the HIPP family.</text>
</comment>
<evidence type="ECO:0000256" key="4">
    <source>
        <dbReference type="ARBA" id="ARBA00023289"/>
    </source>
</evidence>
<protein>
    <submittedName>
        <fullName evidence="8">Heavy metal-associated isoprenylated plant protein 33</fullName>
    </submittedName>
</protein>
<dbReference type="PANTHER" id="PTHR45868:SF80">
    <property type="entry name" value="F15K9.8-RELATED"/>
    <property type="match status" value="1"/>
</dbReference>
<dbReference type="Gene3D" id="3.30.70.100">
    <property type="match status" value="1"/>
</dbReference>
<gene>
    <name evidence="8" type="primary">HIPP33_0</name>
    <name evidence="8" type="ORF">CFP56_035032</name>
</gene>
<comment type="caution">
    <text evidence="8">The sequence shown here is derived from an EMBL/GenBank/DDBJ whole genome shotgun (WGS) entry which is preliminary data.</text>
</comment>
<evidence type="ECO:0000256" key="1">
    <source>
        <dbReference type="ARBA" id="ARBA00022481"/>
    </source>
</evidence>
<keyword evidence="9" id="KW-1185">Reference proteome</keyword>
<name>A0AAW0JBI6_QUESU</name>
<feature type="domain" description="HMA" evidence="7">
    <location>
        <begin position="16"/>
        <end position="79"/>
    </location>
</feature>
<reference evidence="8 9" key="1">
    <citation type="journal article" date="2018" name="Sci. Data">
        <title>The draft genome sequence of cork oak.</title>
        <authorList>
            <person name="Ramos A.M."/>
            <person name="Usie A."/>
            <person name="Barbosa P."/>
            <person name="Barros P.M."/>
            <person name="Capote T."/>
            <person name="Chaves I."/>
            <person name="Simoes F."/>
            <person name="Abreu I."/>
            <person name="Carrasquinho I."/>
            <person name="Faro C."/>
            <person name="Guimaraes J.B."/>
            <person name="Mendonca D."/>
            <person name="Nobrega F."/>
            <person name="Rodrigues L."/>
            <person name="Saibo N.J.M."/>
            <person name="Varela M.C."/>
            <person name="Egas C."/>
            <person name="Matos J."/>
            <person name="Miguel C.M."/>
            <person name="Oliveira M.M."/>
            <person name="Ricardo C.P."/>
            <person name="Goncalves S."/>
        </authorList>
    </citation>
    <scope>NUCLEOTIDE SEQUENCE [LARGE SCALE GENOMIC DNA]</scope>
    <source>
        <strain evidence="9">cv. HL8</strain>
    </source>
</reference>
<evidence type="ECO:0000313" key="8">
    <source>
        <dbReference type="EMBL" id="KAK7823917.1"/>
    </source>
</evidence>
<evidence type="ECO:0000313" key="9">
    <source>
        <dbReference type="Proteomes" id="UP000237347"/>
    </source>
</evidence>
<dbReference type="EMBL" id="PKMF04000620">
    <property type="protein sequence ID" value="KAK7823917.1"/>
    <property type="molecule type" value="Genomic_DNA"/>
</dbReference>
<evidence type="ECO:0000259" key="7">
    <source>
        <dbReference type="PROSITE" id="PS50846"/>
    </source>
</evidence>
<evidence type="ECO:0000256" key="2">
    <source>
        <dbReference type="ARBA" id="ARBA00022723"/>
    </source>
</evidence>
<dbReference type="SUPFAM" id="SSF55008">
    <property type="entry name" value="HMA, heavy metal-associated domain"/>
    <property type="match status" value="1"/>
</dbReference>
<proteinExistence type="inferred from homology"/>
<dbReference type="Gramene" id="rna-CFP56_55046">
    <property type="protein sequence ID" value="cds-POE98369.1"/>
    <property type="gene ID" value="gene-CFP56_55046"/>
</dbReference>
<feature type="region of interest" description="Disordered" evidence="6">
    <location>
        <begin position="79"/>
        <end position="213"/>
    </location>
</feature>
<feature type="compositionally biased region" description="Basic residues" evidence="6">
    <location>
        <begin position="157"/>
        <end position="167"/>
    </location>
</feature>
<evidence type="ECO:0000256" key="5">
    <source>
        <dbReference type="ARBA" id="ARBA00024045"/>
    </source>
</evidence>
<dbReference type="PROSITE" id="PS50846">
    <property type="entry name" value="HMA_2"/>
    <property type="match status" value="1"/>
</dbReference>
<dbReference type="InterPro" id="IPR036163">
    <property type="entry name" value="HMA_dom_sf"/>
</dbReference>
<feature type="compositionally biased region" description="Pro residues" evidence="6">
    <location>
        <begin position="269"/>
        <end position="279"/>
    </location>
</feature>
<feature type="compositionally biased region" description="Basic and acidic residues" evidence="6">
    <location>
        <begin position="94"/>
        <end position="111"/>
    </location>
</feature>
<dbReference type="CDD" id="cd00371">
    <property type="entry name" value="HMA"/>
    <property type="match status" value="1"/>
</dbReference>
<dbReference type="Proteomes" id="UP000237347">
    <property type="component" value="Unassembled WGS sequence"/>
</dbReference>
<feature type="compositionally biased region" description="Acidic residues" evidence="6">
    <location>
        <begin position="287"/>
        <end position="297"/>
    </location>
</feature>
<dbReference type="InterPro" id="IPR006121">
    <property type="entry name" value="HMA_dom"/>
</dbReference>
<evidence type="ECO:0000256" key="3">
    <source>
        <dbReference type="ARBA" id="ARBA00023288"/>
    </source>
</evidence>
<keyword evidence="3" id="KW-0449">Lipoprotein</keyword>
<dbReference type="GO" id="GO:0046872">
    <property type="term" value="F:metal ion binding"/>
    <property type="evidence" value="ECO:0007669"/>
    <property type="project" value="UniProtKB-KW"/>
</dbReference>
<evidence type="ECO:0000256" key="6">
    <source>
        <dbReference type="SAM" id="MobiDB-lite"/>
    </source>
</evidence>
<feature type="compositionally biased region" description="Gly residues" evidence="6">
    <location>
        <begin position="141"/>
        <end position="156"/>
    </location>
</feature>
<dbReference type="Pfam" id="PF00403">
    <property type="entry name" value="HMA"/>
    <property type="match status" value="1"/>
</dbReference>